<dbReference type="OrthoDB" id="2102561at2759"/>
<gene>
    <name evidence="5" type="ORF">LY89DRAFT_685505</name>
</gene>
<dbReference type="Proteomes" id="UP000070700">
    <property type="component" value="Unassembled WGS sequence"/>
</dbReference>
<reference evidence="5 6" key="1">
    <citation type="submission" date="2015-10" db="EMBL/GenBank/DDBJ databases">
        <title>Full genome of DAOMC 229536 Phialocephala scopiformis, a fungal endophyte of spruce producing the potent anti-insectan compound rugulosin.</title>
        <authorList>
            <consortium name="DOE Joint Genome Institute"/>
            <person name="Walker A.K."/>
            <person name="Frasz S.L."/>
            <person name="Seifert K.A."/>
            <person name="Miller J.D."/>
            <person name="Mondo S.J."/>
            <person name="Labutti K."/>
            <person name="Lipzen A."/>
            <person name="Dockter R."/>
            <person name="Kennedy M."/>
            <person name="Grigoriev I.V."/>
            <person name="Spatafora J.W."/>
        </authorList>
    </citation>
    <scope>NUCLEOTIDE SEQUENCE [LARGE SCALE GENOMIC DNA]</scope>
    <source>
        <strain evidence="5 6">CBS 120377</strain>
    </source>
</reference>
<dbReference type="GO" id="GO:0005783">
    <property type="term" value="C:endoplasmic reticulum"/>
    <property type="evidence" value="ECO:0007669"/>
    <property type="project" value="TreeGrafter"/>
</dbReference>
<sequence length="279" mass="30329">MVQKTVLITGSSEGGIGDALAKEFHKKGLRVFATARNLTKVQHLKNMGLEVLKLDVVDDASIKEAVEEVKTRTGGKLDFLVNNSGRGYSLPLLDTTREGARDLFDLNVFALIAVTQAFAPLLIASKGTIINIGSIAGVSPMPWQGYYNATKAAVAALSNNLRIELSPFGVKVINVITGGVKTKFFDNLPTQHLPSNSIYAPASEEIEFVLNGSFVKSAMDVDRYAKSVVANALKSKPKVHHWEGSDAWTIWAVSAFGWSTIWVSRLNCRVCSIADLYRT</sequence>
<dbReference type="PANTHER" id="PTHR44169:SF3">
    <property type="entry name" value="SHORT-CHAIN DEHYDROGENASE SRDE"/>
    <property type="match status" value="1"/>
</dbReference>
<accession>A0A194X8T3</accession>
<protein>
    <submittedName>
        <fullName evidence="5">NAD(P)-binding protein</fullName>
    </submittedName>
</protein>
<dbReference type="InterPro" id="IPR002347">
    <property type="entry name" value="SDR_fam"/>
</dbReference>
<dbReference type="PRINTS" id="PR00080">
    <property type="entry name" value="SDRFAMILY"/>
</dbReference>
<dbReference type="FunFam" id="3.40.50.720:FF:000261">
    <property type="entry name" value="NADPH-dependent 1-acyldihydroxyacetone phosphate reductase"/>
    <property type="match status" value="1"/>
</dbReference>
<dbReference type="FunCoup" id="A0A194X8T3">
    <property type="interactions" value="328"/>
</dbReference>
<dbReference type="GO" id="GO:0004806">
    <property type="term" value="F:triacylglycerol lipase activity"/>
    <property type="evidence" value="ECO:0007669"/>
    <property type="project" value="TreeGrafter"/>
</dbReference>
<name>A0A194X8T3_MOLSC</name>
<dbReference type="EMBL" id="KQ947416">
    <property type="protein sequence ID" value="KUJ16581.1"/>
    <property type="molecule type" value="Genomic_DNA"/>
</dbReference>
<proteinExistence type="inferred from homology"/>
<dbReference type="Pfam" id="PF00106">
    <property type="entry name" value="adh_short"/>
    <property type="match status" value="1"/>
</dbReference>
<evidence type="ECO:0000256" key="2">
    <source>
        <dbReference type="ARBA" id="ARBA00022857"/>
    </source>
</evidence>
<dbReference type="PANTHER" id="PTHR44169">
    <property type="entry name" value="NADPH-DEPENDENT 1-ACYLDIHYDROXYACETONE PHOSPHATE REDUCTASE"/>
    <property type="match status" value="1"/>
</dbReference>
<organism evidence="5 6">
    <name type="scientific">Mollisia scopiformis</name>
    <name type="common">Conifer needle endophyte fungus</name>
    <name type="synonym">Phialocephala scopiformis</name>
    <dbReference type="NCBI Taxonomy" id="149040"/>
    <lineage>
        <taxon>Eukaryota</taxon>
        <taxon>Fungi</taxon>
        <taxon>Dikarya</taxon>
        <taxon>Ascomycota</taxon>
        <taxon>Pezizomycotina</taxon>
        <taxon>Leotiomycetes</taxon>
        <taxon>Helotiales</taxon>
        <taxon>Mollisiaceae</taxon>
        <taxon>Mollisia</taxon>
    </lineage>
</organism>
<dbReference type="CDD" id="cd05374">
    <property type="entry name" value="17beta-HSD-like_SDR_c"/>
    <property type="match status" value="1"/>
</dbReference>
<dbReference type="PROSITE" id="PS00061">
    <property type="entry name" value="ADH_SHORT"/>
    <property type="match status" value="1"/>
</dbReference>
<keyword evidence="3" id="KW-0560">Oxidoreductase</keyword>
<evidence type="ECO:0000256" key="1">
    <source>
        <dbReference type="ARBA" id="ARBA00006484"/>
    </source>
</evidence>
<dbReference type="GeneID" id="28824828"/>
<dbReference type="GO" id="GO:0005811">
    <property type="term" value="C:lipid droplet"/>
    <property type="evidence" value="ECO:0007669"/>
    <property type="project" value="TreeGrafter"/>
</dbReference>
<dbReference type="AlphaFoldDB" id="A0A194X8T3"/>
<keyword evidence="2" id="KW-0521">NADP</keyword>
<comment type="similarity">
    <text evidence="1 4">Belongs to the short-chain dehydrogenases/reductases (SDR) family.</text>
</comment>
<keyword evidence="6" id="KW-1185">Reference proteome</keyword>
<dbReference type="STRING" id="149040.A0A194X8T3"/>
<evidence type="ECO:0000313" key="6">
    <source>
        <dbReference type="Proteomes" id="UP000070700"/>
    </source>
</evidence>
<dbReference type="RefSeq" id="XP_018070936.1">
    <property type="nucleotide sequence ID" value="XM_018215102.1"/>
</dbReference>
<evidence type="ECO:0000256" key="3">
    <source>
        <dbReference type="ARBA" id="ARBA00023002"/>
    </source>
</evidence>
<evidence type="ECO:0000256" key="4">
    <source>
        <dbReference type="RuleBase" id="RU000363"/>
    </source>
</evidence>
<dbReference type="InterPro" id="IPR036291">
    <property type="entry name" value="NAD(P)-bd_dom_sf"/>
</dbReference>
<dbReference type="GO" id="GO:0019433">
    <property type="term" value="P:triglyceride catabolic process"/>
    <property type="evidence" value="ECO:0007669"/>
    <property type="project" value="TreeGrafter"/>
</dbReference>
<dbReference type="GO" id="GO:0006654">
    <property type="term" value="P:phosphatidic acid biosynthetic process"/>
    <property type="evidence" value="ECO:0007669"/>
    <property type="project" value="TreeGrafter"/>
</dbReference>
<dbReference type="KEGG" id="psco:LY89DRAFT_685505"/>
<dbReference type="InterPro" id="IPR020904">
    <property type="entry name" value="Sc_DH/Rdtase_CS"/>
</dbReference>
<evidence type="ECO:0000313" key="5">
    <source>
        <dbReference type="EMBL" id="KUJ16581.1"/>
    </source>
</evidence>
<dbReference type="Gene3D" id="3.40.50.720">
    <property type="entry name" value="NAD(P)-binding Rossmann-like Domain"/>
    <property type="match status" value="1"/>
</dbReference>
<dbReference type="InParanoid" id="A0A194X8T3"/>
<dbReference type="SUPFAM" id="SSF51735">
    <property type="entry name" value="NAD(P)-binding Rossmann-fold domains"/>
    <property type="match status" value="1"/>
</dbReference>
<dbReference type="GO" id="GO:0000140">
    <property type="term" value="F:acylglycerone-phosphate reductase (NADP+) activity"/>
    <property type="evidence" value="ECO:0007669"/>
    <property type="project" value="TreeGrafter"/>
</dbReference>
<dbReference type="PRINTS" id="PR00081">
    <property type="entry name" value="GDHRDH"/>
</dbReference>